<dbReference type="AlphaFoldDB" id="A0A0H3GYF9"/>
<keyword evidence="3" id="KW-0378">Hydrolase</keyword>
<dbReference type="InterPro" id="IPR012341">
    <property type="entry name" value="6hp_glycosidase-like_sf"/>
</dbReference>
<gene>
    <name evidence="3" type="ordered locus">KPHS_28610</name>
</gene>
<evidence type="ECO:0000259" key="2">
    <source>
        <dbReference type="Pfam" id="PF21104"/>
    </source>
</evidence>
<accession>A0A0H3GYF9</accession>
<proteinExistence type="predicted"/>
<dbReference type="PANTHER" id="PTHR34987:SF4">
    <property type="entry name" value="ALPHA-L-RHAMNOSIDASE C-TERMINAL DOMAIN-CONTAINING PROTEIN"/>
    <property type="match status" value="1"/>
</dbReference>
<name>A0A0H3GYF9_KLEPH</name>
<evidence type="ECO:0000259" key="1">
    <source>
        <dbReference type="Pfam" id="PF17389"/>
    </source>
</evidence>
<dbReference type="RefSeq" id="YP_005227161.1">
    <property type="nucleotide sequence ID" value="NC_016845.1"/>
</dbReference>
<feature type="domain" description="Glycosyl hydrolase family 78 alpha-rhamnosidase N-terminal" evidence="2">
    <location>
        <begin position="37"/>
        <end position="177"/>
    </location>
</feature>
<reference evidence="3 4" key="1">
    <citation type="journal article" date="2012" name="J. Bacteriol.">
        <title>Complete genome sequence of Klebsiella pneumoniae subsp. pneumoniae HS11286, a multidrug-resistant strain isolated from human sputum.</title>
        <authorList>
            <person name="Liu P."/>
            <person name="Li P."/>
            <person name="Jiang X."/>
            <person name="Bi D."/>
            <person name="Xie Y."/>
            <person name="Tai C."/>
            <person name="Deng Z."/>
            <person name="Rajakumar K."/>
            <person name="Ou H.Y."/>
        </authorList>
    </citation>
    <scope>NUCLEOTIDE SEQUENCE [LARGE SCALE GENOMIC DNA]</scope>
    <source>
        <strain evidence="3 4">HS11286</strain>
    </source>
</reference>
<dbReference type="SUPFAM" id="SSF48208">
    <property type="entry name" value="Six-hairpin glycosidases"/>
    <property type="match status" value="1"/>
</dbReference>
<evidence type="ECO:0000313" key="3">
    <source>
        <dbReference type="EMBL" id="AEW61559.1"/>
    </source>
</evidence>
<dbReference type="EMBL" id="CP003200">
    <property type="protein sequence ID" value="AEW61559.1"/>
    <property type="molecule type" value="Genomic_DNA"/>
</dbReference>
<feature type="domain" description="Alpha-L-rhamnosidase six-hairpin glycosidase" evidence="1">
    <location>
        <begin position="195"/>
        <end position="517"/>
    </location>
</feature>
<dbReference type="Pfam" id="PF21104">
    <property type="entry name" value="Glyco_hydro_78_N"/>
    <property type="match status" value="1"/>
</dbReference>
<protein>
    <submittedName>
        <fullName evidence="3">Sugar hydrolase</fullName>
    </submittedName>
</protein>
<dbReference type="Pfam" id="PF17389">
    <property type="entry name" value="Bac_rhamnosid6H"/>
    <property type="match status" value="1"/>
</dbReference>
<evidence type="ECO:0000313" key="4">
    <source>
        <dbReference type="Proteomes" id="UP000007841"/>
    </source>
</evidence>
<dbReference type="PATRIC" id="fig|1125630.4.peg.2782"/>
<organism evidence="3 4">
    <name type="scientific">Klebsiella pneumoniae subsp. pneumoniae (strain HS11286)</name>
    <dbReference type="NCBI Taxonomy" id="1125630"/>
    <lineage>
        <taxon>Bacteria</taxon>
        <taxon>Pseudomonadati</taxon>
        <taxon>Pseudomonadota</taxon>
        <taxon>Gammaproteobacteria</taxon>
        <taxon>Enterobacterales</taxon>
        <taxon>Enterobacteriaceae</taxon>
        <taxon>Klebsiella/Raoultella group</taxon>
        <taxon>Klebsiella</taxon>
        <taxon>Klebsiella pneumoniae complex</taxon>
    </lineage>
</organism>
<dbReference type="HOGENOM" id="CLU_039489_0_0_6"/>
<dbReference type="STRING" id="1125630.KPHS_28610"/>
<keyword evidence="4" id="KW-1185">Reference proteome</keyword>
<dbReference type="PANTHER" id="PTHR34987">
    <property type="entry name" value="C, PUTATIVE (AFU_ORTHOLOGUE AFUA_3G02880)-RELATED"/>
    <property type="match status" value="1"/>
</dbReference>
<dbReference type="InterPro" id="IPR008928">
    <property type="entry name" value="6-hairpin_glycosidase_sf"/>
</dbReference>
<dbReference type="RefSeq" id="WP_004200071.1">
    <property type="nucleotide sequence ID" value="NC_016845.1"/>
</dbReference>
<dbReference type="InterPro" id="IPR049164">
    <property type="entry name" value="Glyco_hydro_78_N"/>
</dbReference>
<dbReference type="GO" id="GO:0005975">
    <property type="term" value="P:carbohydrate metabolic process"/>
    <property type="evidence" value="ECO:0007669"/>
    <property type="project" value="InterPro"/>
</dbReference>
<dbReference type="InterPro" id="IPR035396">
    <property type="entry name" value="Bac_rhamnosid6H"/>
</dbReference>
<dbReference type="GeneID" id="11847879"/>
<dbReference type="Proteomes" id="UP000007841">
    <property type="component" value="Chromosome"/>
</dbReference>
<dbReference type="GO" id="GO:0016787">
    <property type="term" value="F:hydrolase activity"/>
    <property type="evidence" value="ECO:0007669"/>
    <property type="project" value="UniProtKB-KW"/>
</dbReference>
<dbReference type="Gene3D" id="1.50.10.10">
    <property type="match status" value="1"/>
</dbReference>
<dbReference type="KEGG" id="kpm:KPHS_28610"/>
<sequence length="522" mass="59740">MSQAIQYNSSVAMIRHPRFLQRAADLTPALQRLRQTPQAIVEAVAEPGALNGWRGNTVCTPEQFYQQPLNVGDSIIIDFGSHFVGYLQFSCRSVGSPPDAPAHLHFSFGETLSEVCEPFSEYQGWLSSSWLQQQDLWLDVLPARVALPRRYCLRYLKVEVKALSRKFRLQFDEIALETVTSAGSPHPAVIADLQLKAIDDVAVRTLKNCMQEVFEDGPKRDRRLWLGDLRLQAQVNDVTFGHHDLVRRCLYLFAGHTREDGMVSANVFVQPEVRADDTFLFDYSLFFVDVLYNYLQSTGDTETVGELWPTARRQIELALTRCDSQGLVRDSDDWWVFIDWQAELNKQASAQGVLIYCLQRALWLAQRFEPQRVPDYTATLWQLKEAALHHLWDNDRQVFISGAVRQVSWASQIWLVLAEVGTAGQRQALMRRLQQQPPAIAMNTPYLRHHHIVALLQSGLREEAVTEIKAYWGAMVAYGADTFWEIFDPQHPDFSPYGSKLINSYCHAWSCTPAWFIRQYGL</sequence>